<accession>A0A1E3VRF4</accession>
<evidence type="ECO:0000259" key="1">
    <source>
        <dbReference type="PROSITE" id="PS50011"/>
    </source>
</evidence>
<sequence length="553" mass="59802">MTEKSKDLTGALDALEEAVERRQSSPDSLLSELATLLLGFPRDSEQRPRAHRMLGVVYSQMGRDADALKELSEARTLAAKLSPPNYRELGNVARAMSAIHAASGDDRLARDELVTALAFTAIGGKPDEVVRLVADVAQSELEARRFENSALLFDFLLTGNDTLMVPDYAVHSARINLVQALNALGRHEEVPAHVKVSNATLSEDDRRLRFLTQLEAARASAGLGRHDEAEGGLLVAENFLPEDPTAIDHSEFVEAVTELQEIRAGESAVESLKHLVAQYTEQDEAARIVVACRALANALLRRGDVTGALSALGCALRAALEAKLKVAGDLRTEILRRAGADRLLDLAGSKSLVGLDGERDLRFVKLRPLGHGSAGDSVLALDMGDGEEVSLRTLDLSALGEKQREAVLSKERRAYATVATLHDARIAKIRDMRLAPGGSLYTLQLRPEGPTLRDLYTAGTEPARMLSLLADTAGALSVLHRREIVHRDLTPDHVVIGRDNQGRELPVLIELGLAPVAAAPGIGGYPGVPPYVRRSRWPARRSIRAPTSTRSDK</sequence>
<dbReference type="GO" id="GO:0004672">
    <property type="term" value="F:protein kinase activity"/>
    <property type="evidence" value="ECO:0007669"/>
    <property type="project" value="InterPro"/>
</dbReference>
<dbReference type="PROSITE" id="PS50011">
    <property type="entry name" value="PROTEIN_KINASE_DOM"/>
    <property type="match status" value="1"/>
</dbReference>
<dbReference type="InterPro" id="IPR011990">
    <property type="entry name" value="TPR-like_helical_dom_sf"/>
</dbReference>
<dbReference type="SUPFAM" id="SSF48452">
    <property type="entry name" value="TPR-like"/>
    <property type="match status" value="1"/>
</dbReference>
<dbReference type="RefSeq" id="WP_069444053.1">
    <property type="nucleotide sequence ID" value="NZ_LPWE01000010.1"/>
</dbReference>
<feature type="domain" description="Protein kinase" evidence="1">
    <location>
        <begin position="363"/>
        <end position="553"/>
    </location>
</feature>
<keyword evidence="3" id="KW-1185">Reference proteome</keyword>
<organism evidence="2 3">
    <name type="scientific">Methyloceanibacter stevinii</name>
    <dbReference type="NCBI Taxonomy" id="1774970"/>
    <lineage>
        <taxon>Bacteria</taxon>
        <taxon>Pseudomonadati</taxon>
        <taxon>Pseudomonadota</taxon>
        <taxon>Alphaproteobacteria</taxon>
        <taxon>Hyphomicrobiales</taxon>
        <taxon>Hyphomicrobiaceae</taxon>
        <taxon>Methyloceanibacter</taxon>
    </lineage>
</organism>
<dbReference type="GO" id="GO:0005524">
    <property type="term" value="F:ATP binding"/>
    <property type="evidence" value="ECO:0007669"/>
    <property type="project" value="InterPro"/>
</dbReference>
<dbReference type="SUPFAM" id="SSF56112">
    <property type="entry name" value="Protein kinase-like (PK-like)"/>
    <property type="match status" value="1"/>
</dbReference>
<evidence type="ECO:0000313" key="3">
    <source>
        <dbReference type="Proteomes" id="UP000094172"/>
    </source>
</evidence>
<dbReference type="EMBL" id="LPWE01000010">
    <property type="protein sequence ID" value="ODR95861.1"/>
    <property type="molecule type" value="Genomic_DNA"/>
</dbReference>
<evidence type="ECO:0000313" key="2">
    <source>
        <dbReference type="EMBL" id="ODR95861.1"/>
    </source>
</evidence>
<dbReference type="Gene3D" id="1.25.40.10">
    <property type="entry name" value="Tetratricopeptide repeat domain"/>
    <property type="match status" value="1"/>
</dbReference>
<dbReference type="STRING" id="1774970.AUC70_03095"/>
<dbReference type="Gene3D" id="1.10.510.10">
    <property type="entry name" value="Transferase(Phosphotransferase) domain 1"/>
    <property type="match status" value="1"/>
</dbReference>
<protein>
    <recommendedName>
        <fullName evidence="1">Protein kinase domain-containing protein</fullName>
    </recommendedName>
</protein>
<reference evidence="2 3" key="1">
    <citation type="journal article" date="2016" name="Environ. Microbiol.">
        <title>New Methyloceanibacter diversity from North Sea sediments includes methanotroph containing solely the soluble methane monooxygenase.</title>
        <authorList>
            <person name="Vekeman B."/>
            <person name="Kerckhof F.M."/>
            <person name="Cremers G."/>
            <person name="de Vos P."/>
            <person name="Vandamme P."/>
            <person name="Boon N."/>
            <person name="Op den Camp H.J."/>
            <person name="Heylen K."/>
        </authorList>
    </citation>
    <scope>NUCLEOTIDE SEQUENCE [LARGE SCALE GENOMIC DNA]</scope>
    <source>
        <strain evidence="2 3">R-67176</strain>
    </source>
</reference>
<gene>
    <name evidence="2" type="ORF">AUC70_03095</name>
</gene>
<dbReference type="Proteomes" id="UP000094172">
    <property type="component" value="Unassembled WGS sequence"/>
</dbReference>
<comment type="caution">
    <text evidence="2">The sequence shown here is derived from an EMBL/GenBank/DDBJ whole genome shotgun (WGS) entry which is preliminary data.</text>
</comment>
<proteinExistence type="predicted"/>
<dbReference type="InterPro" id="IPR000719">
    <property type="entry name" value="Prot_kinase_dom"/>
</dbReference>
<dbReference type="InterPro" id="IPR011009">
    <property type="entry name" value="Kinase-like_dom_sf"/>
</dbReference>
<name>A0A1E3VRF4_9HYPH</name>
<dbReference type="AlphaFoldDB" id="A0A1E3VRF4"/>